<dbReference type="Pfam" id="PF04652">
    <property type="entry name" value="Vta1"/>
    <property type="match status" value="1"/>
</dbReference>
<keyword evidence="4" id="KW-0813">Transport</keyword>
<dbReference type="InterPro" id="IPR041212">
    <property type="entry name" value="Vta1_C"/>
</dbReference>
<dbReference type="STRING" id="936435.F8QEX9"/>
<feature type="region of interest" description="Disordered" evidence="9">
    <location>
        <begin position="388"/>
        <end position="462"/>
    </location>
</feature>
<evidence type="ECO:0000259" key="11">
    <source>
        <dbReference type="Pfam" id="PF18097"/>
    </source>
</evidence>
<evidence type="ECO:0000256" key="7">
    <source>
        <dbReference type="ARBA" id="ARBA00022927"/>
    </source>
</evidence>
<dbReference type="GO" id="GO:0005771">
    <property type="term" value="C:multivesicular body"/>
    <property type="evidence" value="ECO:0007669"/>
    <property type="project" value="TreeGrafter"/>
</dbReference>
<dbReference type="Proteomes" id="UP000008063">
    <property type="component" value="Unassembled WGS sequence"/>
</dbReference>
<dbReference type="GO" id="GO:0010008">
    <property type="term" value="C:endosome membrane"/>
    <property type="evidence" value="ECO:0007669"/>
    <property type="project" value="UniProtKB-SubCell"/>
</dbReference>
<evidence type="ECO:0000313" key="12">
    <source>
        <dbReference type="EMBL" id="EGN93142.1"/>
    </source>
</evidence>
<organism evidence="13">
    <name type="scientific">Serpula lacrymans var. lacrymans (strain S7.3)</name>
    <name type="common">Dry rot fungus</name>
    <dbReference type="NCBI Taxonomy" id="936435"/>
    <lineage>
        <taxon>Eukaryota</taxon>
        <taxon>Fungi</taxon>
        <taxon>Dikarya</taxon>
        <taxon>Basidiomycota</taxon>
        <taxon>Agaricomycotina</taxon>
        <taxon>Agaricomycetes</taxon>
        <taxon>Agaricomycetidae</taxon>
        <taxon>Boletales</taxon>
        <taxon>Coniophorineae</taxon>
        <taxon>Serpulaceae</taxon>
        <taxon>Serpula</taxon>
    </lineage>
</organism>
<comment type="subcellular location">
    <subcellularLocation>
        <location evidence="2">Cytoplasm</location>
    </subcellularLocation>
    <subcellularLocation>
        <location evidence="1">Endosome membrane</location>
        <topology evidence="1">Peripheral membrane protein</topology>
    </subcellularLocation>
</comment>
<feature type="region of interest" description="Disordered" evidence="9">
    <location>
        <begin position="159"/>
        <end position="282"/>
    </location>
</feature>
<evidence type="ECO:0000256" key="8">
    <source>
        <dbReference type="ARBA" id="ARBA00023136"/>
    </source>
</evidence>
<feature type="compositionally biased region" description="Low complexity" evidence="9">
    <location>
        <begin position="388"/>
        <end position="406"/>
    </location>
</feature>
<accession>F8QEX9</accession>
<protein>
    <recommendedName>
        <fullName evidence="14">DUF605-domain-containing protein</fullName>
    </recommendedName>
</protein>
<dbReference type="InParanoid" id="F8QEX9"/>
<evidence type="ECO:0000256" key="6">
    <source>
        <dbReference type="ARBA" id="ARBA00022753"/>
    </source>
</evidence>
<dbReference type="PANTHER" id="PTHR46009">
    <property type="entry name" value="VACUOLAR PROTEIN SORTING-ASSOCIATED PROTEIN VTA1 HOMOLOG"/>
    <property type="match status" value="1"/>
</dbReference>
<comment type="similarity">
    <text evidence="3">Belongs to the VTA1 family.</text>
</comment>
<proteinExistence type="inferred from homology"/>
<evidence type="ECO:0008006" key="14">
    <source>
        <dbReference type="Google" id="ProtNLM"/>
    </source>
</evidence>
<dbReference type="Gene3D" id="1.20.5.420">
    <property type="entry name" value="Immunoglobulin FC, subunit C"/>
    <property type="match status" value="1"/>
</dbReference>
<dbReference type="GO" id="GO:0015031">
    <property type="term" value="P:protein transport"/>
    <property type="evidence" value="ECO:0007669"/>
    <property type="project" value="UniProtKB-KW"/>
</dbReference>
<evidence type="ECO:0000259" key="10">
    <source>
        <dbReference type="Pfam" id="PF04652"/>
    </source>
</evidence>
<dbReference type="InterPro" id="IPR039431">
    <property type="entry name" value="Vta1/CALS_N"/>
</dbReference>
<evidence type="ECO:0000313" key="13">
    <source>
        <dbReference type="Proteomes" id="UP000008063"/>
    </source>
</evidence>
<feature type="domain" description="Vta1 C-terminal" evidence="11">
    <location>
        <begin position="495"/>
        <end position="531"/>
    </location>
</feature>
<feature type="domain" description="Vta1/callose synthase N-terminal" evidence="10">
    <location>
        <begin position="15"/>
        <end position="159"/>
    </location>
</feature>
<evidence type="ECO:0000256" key="9">
    <source>
        <dbReference type="SAM" id="MobiDB-lite"/>
    </source>
</evidence>
<keyword evidence="13" id="KW-1185">Reference proteome</keyword>
<evidence type="ECO:0000256" key="4">
    <source>
        <dbReference type="ARBA" id="ARBA00022448"/>
    </source>
</evidence>
<dbReference type="InterPro" id="IPR023175">
    <property type="entry name" value="Vta1/CALS_N_sf"/>
</dbReference>
<evidence type="ECO:0000256" key="1">
    <source>
        <dbReference type="ARBA" id="ARBA00004481"/>
    </source>
</evidence>
<dbReference type="Pfam" id="PF18097">
    <property type="entry name" value="Vta1_C"/>
    <property type="match status" value="1"/>
</dbReference>
<keyword evidence="8" id="KW-0472">Membrane</keyword>
<evidence type="ECO:0000256" key="2">
    <source>
        <dbReference type="ARBA" id="ARBA00004496"/>
    </source>
</evidence>
<dbReference type="Gene3D" id="1.25.40.270">
    <property type="entry name" value="Vacuolar protein sorting-associated protein vta1"/>
    <property type="match status" value="1"/>
</dbReference>
<dbReference type="OMA" id="FEILYQF"/>
<dbReference type="InterPro" id="IPR044538">
    <property type="entry name" value="Vta1-like"/>
</dbReference>
<gene>
    <name evidence="12" type="ORF">SERLA73DRAFT_190014</name>
</gene>
<feature type="compositionally biased region" description="Low complexity" evidence="9">
    <location>
        <begin position="167"/>
        <end position="189"/>
    </location>
</feature>
<keyword evidence="7" id="KW-0653">Protein transport</keyword>
<dbReference type="GO" id="GO:0032511">
    <property type="term" value="P:late endosome to vacuole transport via multivesicular body sorting pathway"/>
    <property type="evidence" value="ECO:0007669"/>
    <property type="project" value="InterPro"/>
</dbReference>
<sequence>MSALALPAIPAELKSISPYLQRADELVKKDPVVAYWCAYYAAQVGISLKIKDTPSRNLLFELLAVLERLKKEIGPNDAVDIENVSAAYVENFALKVFSMADNEDRKGEATRSTAKKFLAAANFLEVLRVFPKSDISESNGEKIKYSKWKATDIAKAYREGRKPAPGPAGSENEPSSSSETLTSSAPPSSNLDVVYSPPSPKFNEKETSPRTSPKRTTPPPHMEPGDITRANLPRTSNQSLEVNHTNEDNDGTNPGTWSTTATPGFDLADRTPFTSNDDSIDDDLRRARQKDRKSALRQAWVSDDVENITSDEERETTAAAYFQSTMTTSPPRKVHFSPPVSNATSDTVPSPPVSPTHAMISTSTSAPYDYIPPSSSPVLVMPPSSPCVLSIPPSSSSSQNGAPPRSHGGRGSRSSQDRETLPRGFMPTHVLPGPPGPPVVSSPATGPSTPPPSPPHRQPHHHVVPNIPAYAPPPAPAPVYAAYTAPSAHPVELTPSVIAKAQKHCRFAISALDYEDAEQARKELRAALAALGE</sequence>
<keyword evidence="5" id="KW-0963">Cytoplasm</keyword>
<dbReference type="OrthoDB" id="391137at2759"/>
<evidence type="ECO:0000256" key="5">
    <source>
        <dbReference type="ARBA" id="ARBA00022490"/>
    </source>
</evidence>
<feature type="compositionally biased region" description="Polar residues" evidence="9">
    <location>
        <begin position="251"/>
        <end position="262"/>
    </location>
</feature>
<dbReference type="EMBL" id="GL945494">
    <property type="protein sequence ID" value="EGN93142.1"/>
    <property type="molecule type" value="Genomic_DNA"/>
</dbReference>
<feature type="compositionally biased region" description="Polar residues" evidence="9">
    <location>
        <begin position="233"/>
        <end position="243"/>
    </location>
</feature>
<name>F8QEX9_SERL3</name>
<keyword evidence="6" id="KW-0967">Endosome</keyword>
<dbReference type="AlphaFoldDB" id="F8QEX9"/>
<dbReference type="HOGENOM" id="CLU_030378_5_0_1"/>
<evidence type="ECO:0000256" key="3">
    <source>
        <dbReference type="ARBA" id="ARBA00007895"/>
    </source>
</evidence>
<dbReference type="PANTHER" id="PTHR46009:SF1">
    <property type="entry name" value="VACUOLAR PROTEIN SORTING-ASSOCIATED PROTEIN VTA1 HOMOLOG"/>
    <property type="match status" value="1"/>
</dbReference>
<dbReference type="FunCoup" id="F8QEX9">
    <property type="interactions" value="315"/>
</dbReference>
<feature type="region of interest" description="Disordered" evidence="9">
    <location>
        <begin position="324"/>
        <end position="366"/>
    </location>
</feature>
<reference evidence="13" key="1">
    <citation type="journal article" date="2011" name="Science">
        <title>The plant cell wall-decomposing machinery underlies the functional diversity of forest fungi.</title>
        <authorList>
            <person name="Eastwood D.C."/>
            <person name="Floudas D."/>
            <person name="Binder M."/>
            <person name="Majcherczyk A."/>
            <person name="Schneider P."/>
            <person name="Aerts A."/>
            <person name="Asiegbu F.O."/>
            <person name="Baker S.E."/>
            <person name="Barry K."/>
            <person name="Bendiksby M."/>
            <person name="Blumentritt M."/>
            <person name="Coutinho P.M."/>
            <person name="Cullen D."/>
            <person name="de Vries R.P."/>
            <person name="Gathman A."/>
            <person name="Goodell B."/>
            <person name="Henrissat B."/>
            <person name="Ihrmark K."/>
            <person name="Kauserud H."/>
            <person name="Kohler A."/>
            <person name="LaButti K."/>
            <person name="Lapidus A."/>
            <person name="Lavin J.L."/>
            <person name="Lee Y.-H."/>
            <person name="Lindquist E."/>
            <person name="Lilly W."/>
            <person name="Lucas S."/>
            <person name="Morin E."/>
            <person name="Murat C."/>
            <person name="Oguiza J.A."/>
            <person name="Park J."/>
            <person name="Pisabarro A.G."/>
            <person name="Riley R."/>
            <person name="Rosling A."/>
            <person name="Salamov A."/>
            <person name="Schmidt O."/>
            <person name="Schmutz J."/>
            <person name="Skrede I."/>
            <person name="Stenlid J."/>
            <person name="Wiebenga A."/>
            <person name="Xie X."/>
            <person name="Kuees U."/>
            <person name="Hibbett D.S."/>
            <person name="Hoffmeister D."/>
            <person name="Hoegberg N."/>
            <person name="Martin F."/>
            <person name="Grigoriev I.V."/>
            <person name="Watkinson S.C."/>
        </authorList>
    </citation>
    <scope>NUCLEOTIDE SEQUENCE [LARGE SCALE GENOMIC DNA]</scope>
    <source>
        <strain evidence="13">strain S7.3</strain>
    </source>
</reference>